<evidence type="ECO:0000259" key="11">
    <source>
        <dbReference type="PROSITE" id="PS50928"/>
    </source>
</evidence>
<dbReference type="GO" id="GO:0042956">
    <property type="term" value="P:maltodextrin transmembrane transport"/>
    <property type="evidence" value="ECO:0007669"/>
    <property type="project" value="TreeGrafter"/>
</dbReference>
<keyword evidence="6 9" id="KW-0812">Transmembrane</keyword>
<evidence type="ECO:0000256" key="9">
    <source>
        <dbReference type="RuleBase" id="RU363032"/>
    </source>
</evidence>
<dbReference type="PROSITE" id="PS50928">
    <property type="entry name" value="ABC_TM1"/>
    <property type="match status" value="1"/>
</dbReference>
<keyword evidence="4 10" id="KW-1003">Cell membrane</keyword>
<sequence>MEEDKVSLAGYFKDFGRAVKNGNIWTRLSLIIMGLGHLANGQYIKGCIVTAVEVLFAWVIALIGGTYWPKLSTLGTVQRKESFDPVTMTKKVNNFDNSLLILLFSIVGIVICFFFALYYIYNLKQIYKVQQAKEAGGHVNTFREDCREMVNGKFYVTLLGLPTMGVVLINVIPIVFMTCIGFTNYDIDHQPPTYLFTWVGLKNFQTLFTSSVSDSFGYVFIRILIWTIIWAVVATFSTFFGGIFLAKFINDKRTKLPAMWRTFFVITIAIPQFVTLLLVGKMFGNNGIVNGICSQIGLTDFLENIGLVSKGLGYIPFLSKPGWAHVMIILINIWVGVPYQMLSATGLLMNIPTDQLEAAKIDGASERQIFWKITMPYIMFVMGPSLVTSIIANINNFNVIYLLTTDYTTTNMRFATSHGKEVDLLITWLFNLTNNYSNFKMASVIGIITFVICVALTLLSFSRLVRGDREEEFQ</sequence>
<dbReference type="GO" id="GO:1990060">
    <property type="term" value="C:maltose transport complex"/>
    <property type="evidence" value="ECO:0007669"/>
    <property type="project" value="TreeGrafter"/>
</dbReference>
<dbReference type="CDD" id="cd06261">
    <property type="entry name" value="TM_PBP2"/>
    <property type="match status" value="1"/>
</dbReference>
<organism evidence="12 13">
    <name type="scientific">Candidatus Weimeria bifida</name>
    <dbReference type="NCBI Taxonomy" id="2599074"/>
    <lineage>
        <taxon>Bacteria</taxon>
        <taxon>Bacillati</taxon>
        <taxon>Bacillota</taxon>
        <taxon>Clostridia</taxon>
        <taxon>Lachnospirales</taxon>
        <taxon>Lachnospiraceae</taxon>
        <taxon>Candidatus Weimeria</taxon>
    </lineage>
</organism>
<evidence type="ECO:0000256" key="5">
    <source>
        <dbReference type="ARBA" id="ARBA00022597"/>
    </source>
</evidence>
<proteinExistence type="inferred from homology"/>
<feature type="transmembrane region" description="Helical" evidence="9">
    <location>
        <begin position="223"/>
        <end position="246"/>
    </location>
</feature>
<dbReference type="InterPro" id="IPR035906">
    <property type="entry name" value="MetI-like_sf"/>
</dbReference>
<evidence type="ECO:0000256" key="10">
    <source>
        <dbReference type="RuleBase" id="RU367050"/>
    </source>
</evidence>
<feature type="domain" description="ABC transmembrane type-1" evidence="11">
    <location>
        <begin position="224"/>
        <end position="460"/>
    </location>
</feature>
<dbReference type="PANTHER" id="PTHR47314">
    <property type="entry name" value="MALTOSE/MALTODEXTRIN TRANSPORT SYSTEM PERMEASE PROTEIN MALF"/>
    <property type="match status" value="1"/>
</dbReference>
<evidence type="ECO:0000256" key="1">
    <source>
        <dbReference type="ARBA" id="ARBA00004651"/>
    </source>
</evidence>
<keyword evidence="7 9" id="KW-1133">Transmembrane helix</keyword>
<evidence type="ECO:0000256" key="2">
    <source>
        <dbReference type="ARBA" id="ARBA00009047"/>
    </source>
</evidence>
<evidence type="ECO:0000313" key="13">
    <source>
        <dbReference type="Proteomes" id="UP000460257"/>
    </source>
</evidence>
<dbReference type="GO" id="GO:0015423">
    <property type="term" value="F:ABC-type maltose transporter activity"/>
    <property type="evidence" value="ECO:0007669"/>
    <property type="project" value="TreeGrafter"/>
</dbReference>
<feature type="transmembrane region" description="Helical" evidence="9">
    <location>
        <begin position="441"/>
        <end position="461"/>
    </location>
</feature>
<comment type="function">
    <text evidence="10">Part of the ABC transporter complex MalEFGK involved in maltose/maltodextrin import. Probably responsible for the translocation of the substrate across the membrane.</text>
</comment>
<keyword evidence="13" id="KW-1185">Reference proteome</keyword>
<keyword evidence="8 9" id="KW-0472">Membrane</keyword>
<feature type="transmembrane region" description="Helical" evidence="9">
    <location>
        <begin position="377"/>
        <end position="403"/>
    </location>
</feature>
<dbReference type="Gene3D" id="1.10.3720.10">
    <property type="entry name" value="MetI-like"/>
    <property type="match status" value="1"/>
</dbReference>
<gene>
    <name evidence="12" type="ORF">FRC54_02845</name>
</gene>
<keyword evidence="3 9" id="KW-0813">Transport</keyword>
<evidence type="ECO:0000256" key="6">
    <source>
        <dbReference type="ARBA" id="ARBA00022692"/>
    </source>
</evidence>
<comment type="caution">
    <text evidence="12">The sequence shown here is derived from an EMBL/GenBank/DDBJ whole genome shotgun (WGS) entry which is preliminary data.</text>
</comment>
<evidence type="ECO:0000256" key="3">
    <source>
        <dbReference type="ARBA" id="ARBA00022448"/>
    </source>
</evidence>
<feature type="transmembrane region" description="Helical" evidence="9">
    <location>
        <begin position="47"/>
        <end position="68"/>
    </location>
</feature>
<accession>A0A6N7IZY7</accession>
<reference evidence="12" key="1">
    <citation type="journal article" date="2020" name="Appl. Environ. Microbiol.">
        <title>Medium-Chain Fatty Acid Synthesis by 'Candidatus Weimeria bifida' gen. nov., sp. nov., and 'Candidatus Pseudoramibacter fermentans' sp. nov.</title>
        <authorList>
            <person name="Scarborough M.J."/>
            <person name="Myers K.S."/>
            <person name="Donohue T.J."/>
            <person name="Noguera D.R."/>
        </authorList>
    </citation>
    <scope>NUCLEOTIDE SEQUENCE</scope>
    <source>
        <strain evidence="12">LCO1.1</strain>
    </source>
</reference>
<feature type="transmembrane region" description="Helical" evidence="9">
    <location>
        <begin position="322"/>
        <end position="342"/>
    </location>
</feature>
<dbReference type="PANTHER" id="PTHR47314:SF1">
    <property type="entry name" value="MALTOSE_MALTODEXTRIN TRANSPORT SYSTEM PERMEASE PROTEIN MALF"/>
    <property type="match status" value="1"/>
</dbReference>
<dbReference type="InterPro" id="IPR000515">
    <property type="entry name" value="MetI-like"/>
</dbReference>
<dbReference type="AlphaFoldDB" id="A0A6N7IZY7"/>
<comment type="similarity">
    <text evidence="2 10">Belongs to the binding-protein-dependent transport system permease family. MalFG subfamily.</text>
</comment>
<protein>
    <recommendedName>
        <fullName evidence="10">Maltose/maltodextrin transport system permease protein</fullName>
    </recommendedName>
</protein>
<feature type="transmembrane region" description="Helical" evidence="9">
    <location>
        <begin position="258"/>
        <end position="279"/>
    </location>
</feature>
<evidence type="ECO:0000256" key="4">
    <source>
        <dbReference type="ARBA" id="ARBA00022475"/>
    </source>
</evidence>
<dbReference type="SUPFAM" id="SSF161098">
    <property type="entry name" value="MetI-like"/>
    <property type="match status" value="1"/>
</dbReference>
<name>A0A6N7IZY7_9FIRM</name>
<feature type="transmembrane region" description="Helical" evidence="9">
    <location>
        <begin position="99"/>
        <end position="121"/>
    </location>
</feature>
<comment type="subcellular location">
    <subcellularLocation>
        <location evidence="1 9">Cell membrane</location>
        <topology evidence="1 9">Multi-pass membrane protein</topology>
    </subcellularLocation>
</comment>
<evidence type="ECO:0000256" key="7">
    <source>
        <dbReference type="ARBA" id="ARBA00022989"/>
    </source>
</evidence>
<dbReference type="Proteomes" id="UP000460257">
    <property type="component" value="Unassembled WGS sequence"/>
</dbReference>
<evidence type="ECO:0000313" key="12">
    <source>
        <dbReference type="EMBL" id="MQN00917.1"/>
    </source>
</evidence>
<dbReference type="Pfam" id="PF00528">
    <property type="entry name" value="BPD_transp_1"/>
    <property type="match status" value="1"/>
</dbReference>
<dbReference type="EMBL" id="VOGC01000002">
    <property type="protein sequence ID" value="MQN00917.1"/>
    <property type="molecule type" value="Genomic_DNA"/>
</dbReference>
<evidence type="ECO:0000256" key="8">
    <source>
        <dbReference type="ARBA" id="ARBA00023136"/>
    </source>
</evidence>
<feature type="transmembrane region" description="Helical" evidence="9">
    <location>
        <begin position="24"/>
        <end position="40"/>
    </location>
</feature>
<feature type="transmembrane region" description="Helical" evidence="9">
    <location>
        <begin position="154"/>
        <end position="176"/>
    </location>
</feature>
<keyword evidence="5 10" id="KW-0762">Sugar transport</keyword>